<accession>A0A450VG90</accession>
<evidence type="ECO:0000313" key="3">
    <source>
        <dbReference type="EMBL" id="VFK06939.1"/>
    </source>
</evidence>
<name>A0A450VG90_9GAMM</name>
<dbReference type="AlphaFoldDB" id="A0A450VG90"/>
<evidence type="ECO:0000313" key="1">
    <source>
        <dbReference type="EMBL" id="VFK03816.1"/>
    </source>
</evidence>
<organism evidence="1">
    <name type="scientific">Candidatus Kentrum eta</name>
    <dbReference type="NCBI Taxonomy" id="2126337"/>
    <lineage>
        <taxon>Bacteria</taxon>
        <taxon>Pseudomonadati</taxon>
        <taxon>Pseudomonadota</taxon>
        <taxon>Gammaproteobacteria</taxon>
        <taxon>Candidatus Kentrum</taxon>
    </lineage>
</organism>
<reference evidence="1" key="1">
    <citation type="submission" date="2019-02" db="EMBL/GenBank/DDBJ databases">
        <authorList>
            <person name="Gruber-Vodicka R. H."/>
            <person name="Seah K. B. B."/>
        </authorList>
    </citation>
    <scope>NUCLEOTIDE SEQUENCE</scope>
    <source>
        <strain evidence="3">BECK_SA2B12</strain>
        <strain evidence="2">BECK_SA2B15</strain>
        <strain evidence="1">BECK_SA2B20</strain>
    </source>
</reference>
<evidence type="ECO:0000313" key="2">
    <source>
        <dbReference type="EMBL" id="VFK04251.1"/>
    </source>
</evidence>
<proteinExistence type="predicted"/>
<sequence length="93" mass="10813">MIRLREIIRKLYLYFLRYVNRSPACLEGYYERSPAIARRWPVTGVLEPTGMAKHMGVNGKGQIRVGYEKISRPTAVTLMYIRIQASQSPLRVR</sequence>
<dbReference type="EMBL" id="CAADFJ010000385">
    <property type="protein sequence ID" value="VFK06939.1"/>
    <property type="molecule type" value="Genomic_DNA"/>
</dbReference>
<dbReference type="EMBL" id="CAADFG010000395">
    <property type="protein sequence ID" value="VFK04251.1"/>
    <property type="molecule type" value="Genomic_DNA"/>
</dbReference>
<dbReference type="EMBL" id="CAADFI010000382">
    <property type="protein sequence ID" value="VFK03816.1"/>
    <property type="molecule type" value="Genomic_DNA"/>
</dbReference>
<gene>
    <name evidence="2" type="ORF">BECKH772A_GA0070896_103953</name>
    <name evidence="1" type="ORF">BECKH772B_GA0070898_103823</name>
    <name evidence="3" type="ORF">BECKH772C_GA0070978_103853</name>
</gene>
<protein>
    <submittedName>
        <fullName evidence="1">Uncharacterized protein</fullName>
    </submittedName>
</protein>